<dbReference type="SUPFAM" id="SSF88659">
    <property type="entry name" value="Sigma3 and sigma4 domains of RNA polymerase sigma factors"/>
    <property type="match status" value="1"/>
</dbReference>
<dbReference type="OrthoDB" id="265297at2"/>
<reference evidence="7 8" key="1">
    <citation type="submission" date="2019-02" db="EMBL/GenBank/DDBJ databases">
        <title>Deep-cultivation of Planctomycetes and their phenomic and genomic characterization uncovers novel biology.</title>
        <authorList>
            <person name="Wiegand S."/>
            <person name="Jogler M."/>
            <person name="Boedeker C."/>
            <person name="Pinto D."/>
            <person name="Vollmers J."/>
            <person name="Rivas-Marin E."/>
            <person name="Kohn T."/>
            <person name="Peeters S.H."/>
            <person name="Heuer A."/>
            <person name="Rast P."/>
            <person name="Oberbeckmann S."/>
            <person name="Bunk B."/>
            <person name="Jeske O."/>
            <person name="Meyerdierks A."/>
            <person name="Storesund J.E."/>
            <person name="Kallscheuer N."/>
            <person name="Luecker S."/>
            <person name="Lage O.M."/>
            <person name="Pohl T."/>
            <person name="Merkel B.J."/>
            <person name="Hornburger P."/>
            <person name="Mueller R.-W."/>
            <person name="Bruemmer F."/>
            <person name="Labrenz M."/>
            <person name="Spormann A.M."/>
            <person name="Op den Camp H."/>
            <person name="Overmann J."/>
            <person name="Amann R."/>
            <person name="Jetten M.S.M."/>
            <person name="Mascher T."/>
            <person name="Medema M.H."/>
            <person name="Devos D.P."/>
            <person name="Kaster A.-K."/>
            <person name="Ovreas L."/>
            <person name="Rohde M."/>
            <person name="Galperin M.Y."/>
            <person name="Jogler C."/>
        </authorList>
    </citation>
    <scope>NUCLEOTIDE SEQUENCE [LARGE SCALE GENOMIC DNA]</scope>
    <source>
        <strain evidence="7 8">CA12</strain>
    </source>
</reference>
<evidence type="ECO:0000256" key="4">
    <source>
        <dbReference type="ARBA" id="ARBA00023163"/>
    </source>
</evidence>
<evidence type="ECO:0000256" key="3">
    <source>
        <dbReference type="ARBA" id="ARBA00023125"/>
    </source>
</evidence>
<keyword evidence="4" id="KW-0804">Transcription</keyword>
<evidence type="ECO:0000313" key="8">
    <source>
        <dbReference type="Proteomes" id="UP000318741"/>
    </source>
</evidence>
<dbReference type="InterPro" id="IPR013249">
    <property type="entry name" value="RNA_pol_sigma70_r4_t2"/>
</dbReference>
<evidence type="ECO:0000313" key="7">
    <source>
        <dbReference type="EMBL" id="QDT15512.1"/>
    </source>
</evidence>
<evidence type="ECO:0000256" key="1">
    <source>
        <dbReference type="ARBA" id="ARBA00023015"/>
    </source>
</evidence>
<keyword evidence="8" id="KW-1185">Reference proteome</keyword>
<dbReference type="NCBIfam" id="TIGR02937">
    <property type="entry name" value="sigma70-ECF"/>
    <property type="match status" value="1"/>
</dbReference>
<evidence type="ECO:0000259" key="5">
    <source>
        <dbReference type="Pfam" id="PF04542"/>
    </source>
</evidence>
<dbReference type="PANTHER" id="PTHR30385">
    <property type="entry name" value="SIGMA FACTOR F FLAGELLAR"/>
    <property type="match status" value="1"/>
</dbReference>
<protein>
    <submittedName>
        <fullName evidence="7">ECF RNA polymerase sigma-E factor</fullName>
    </submittedName>
</protein>
<evidence type="ECO:0000256" key="2">
    <source>
        <dbReference type="ARBA" id="ARBA00023082"/>
    </source>
</evidence>
<feature type="domain" description="RNA polymerase sigma factor 70 region 4 type 2" evidence="6">
    <location>
        <begin position="122"/>
        <end position="171"/>
    </location>
</feature>
<dbReference type="InterPro" id="IPR007627">
    <property type="entry name" value="RNA_pol_sigma70_r2"/>
</dbReference>
<dbReference type="AlphaFoldDB" id="A0A517P820"/>
<dbReference type="Pfam" id="PF04542">
    <property type="entry name" value="Sigma70_r2"/>
    <property type="match status" value="1"/>
</dbReference>
<organism evidence="7 8">
    <name type="scientific">Alienimonas californiensis</name>
    <dbReference type="NCBI Taxonomy" id="2527989"/>
    <lineage>
        <taxon>Bacteria</taxon>
        <taxon>Pseudomonadati</taxon>
        <taxon>Planctomycetota</taxon>
        <taxon>Planctomycetia</taxon>
        <taxon>Planctomycetales</taxon>
        <taxon>Planctomycetaceae</taxon>
        <taxon>Alienimonas</taxon>
    </lineage>
</organism>
<dbReference type="KEGG" id="acaf:CA12_15970"/>
<dbReference type="EMBL" id="CP036265">
    <property type="protein sequence ID" value="QDT15512.1"/>
    <property type="molecule type" value="Genomic_DNA"/>
</dbReference>
<dbReference type="GO" id="GO:0006352">
    <property type="term" value="P:DNA-templated transcription initiation"/>
    <property type="evidence" value="ECO:0007669"/>
    <property type="project" value="InterPro"/>
</dbReference>
<dbReference type="GO" id="GO:0016987">
    <property type="term" value="F:sigma factor activity"/>
    <property type="evidence" value="ECO:0007669"/>
    <property type="project" value="UniProtKB-KW"/>
</dbReference>
<dbReference type="PANTHER" id="PTHR30385:SF8">
    <property type="entry name" value="RNA POLYMERASE SIGMA-E FACTOR"/>
    <property type="match status" value="1"/>
</dbReference>
<name>A0A517P820_9PLAN</name>
<proteinExistence type="predicted"/>
<feature type="domain" description="RNA polymerase sigma-70 region 2" evidence="5">
    <location>
        <begin position="6"/>
        <end position="77"/>
    </location>
</feature>
<keyword evidence="2" id="KW-0731">Sigma factor</keyword>
<evidence type="ECO:0000259" key="6">
    <source>
        <dbReference type="Pfam" id="PF08281"/>
    </source>
</evidence>
<dbReference type="InterPro" id="IPR013324">
    <property type="entry name" value="RNA_pol_sigma_r3/r4-like"/>
</dbReference>
<keyword evidence="3" id="KW-0238">DNA-binding</keyword>
<dbReference type="InterPro" id="IPR014284">
    <property type="entry name" value="RNA_pol_sigma-70_dom"/>
</dbReference>
<sequence>MDDDFERFRGYLRHLARTGLHGKLKTRLDASDVVQQSLLQAHEARDLFRGETDAERCAWLRQILARVITHAARDHTREKRDVRRDRSTEEKLAADSLRLGGLLEADVSSPSHGAARHERAVRLAAALESLPEDQREAVTRHYLDGESPAEIAAAMNRTGPSVAGLLRRGLQGLRTTLPDVG</sequence>
<dbReference type="InterPro" id="IPR013325">
    <property type="entry name" value="RNA_pol_sigma_r2"/>
</dbReference>
<accession>A0A517P820</accession>
<dbReference type="GO" id="GO:0003677">
    <property type="term" value="F:DNA binding"/>
    <property type="evidence" value="ECO:0007669"/>
    <property type="project" value="UniProtKB-KW"/>
</dbReference>
<keyword evidence="1" id="KW-0805">Transcription regulation</keyword>
<dbReference type="Pfam" id="PF08281">
    <property type="entry name" value="Sigma70_r4_2"/>
    <property type="match status" value="1"/>
</dbReference>
<gene>
    <name evidence="7" type="primary">rpoE_2</name>
    <name evidence="7" type="ORF">CA12_15970</name>
</gene>
<dbReference type="InterPro" id="IPR036388">
    <property type="entry name" value="WH-like_DNA-bd_sf"/>
</dbReference>
<dbReference type="Gene3D" id="1.10.10.10">
    <property type="entry name" value="Winged helix-like DNA-binding domain superfamily/Winged helix DNA-binding domain"/>
    <property type="match status" value="1"/>
</dbReference>
<dbReference type="RefSeq" id="WP_145358390.1">
    <property type="nucleotide sequence ID" value="NZ_CP036265.1"/>
</dbReference>
<dbReference type="Gene3D" id="1.10.1740.10">
    <property type="match status" value="1"/>
</dbReference>
<dbReference type="SUPFAM" id="SSF88946">
    <property type="entry name" value="Sigma2 domain of RNA polymerase sigma factors"/>
    <property type="match status" value="1"/>
</dbReference>
<dbReference type="Proteomes" id="UP000318741">
    <property type="component" value="Chromosome"/>
</dbReference>